<evidence type="ECO:0000313" key="2">
    <source>
        <dbReference type="EMBL" id="MDA0639890.1"/>
    </source>
</evidence>
<keyword evidence="3" id="KW-1185">Reference proteome</keyword>
<gene>
    <name evidence="2" type="ORF">OUY24_04605</name>
</gene>
<evidence type="ECO:0000256" key="1">
    <source>
        <dbReference type="SAM" id="SignalP"/>
    </source>
</evidence>
<sequence>MRLSTVVAAVLLALIVPGVAEASPGGACFQGRVCLYAGFAFNRSQVDLWRDFVHDDTNLADDTWLKWDYTDSWHTMDNATSSARNRLGCPVTLWQNPYFTGAHSTLDHATGDGFLANNAIGNNRVSSLDIWCR</sequence>
<reference evidence="2 3" key="1">
    <citation type="submission" date="2022-11" db="EMBL/GenBank/DDBJ databases">
        <title>Nonomuraea corallina sp. nov., a new species of the genus Nonomuraea isolated from sea side sediment in Thai sea.</title>
        <authorList>
            <person name="Ngamcharungchit C."/>
            <person name="Matsumoto A."/>
            <person name="Suriyachadkun C."/>
            <person name="Panbangred W."/>
            <person name="Inahashi Y."/>
            <person name="Intra B."/>
        </authorList>
    </citation>
    <scope>NUCLEOTIDE SEQUENCE [LARGE SCALE GENOMIC DNA]</scope>
    <source>
        <strain evidence="2 3">DSM 43553</strain>
    </source>
</reference>
<accession>A0ABT4SSK9</accession>
<feature type="signal peptide" evidence="1">
    <location>
        <begin position="1"/>
        <end position="22"/>
    </location>
</feature>
<proteinExistence type="predicted"/>
<feature type="chain" id="PRO_5046198889" evidence="1">
    <location>
        <begin position="23"/>
        <end position="133"/>
    </location>
</feature>
<protein>
    <submittedName>
        <fullName evidence="2">Peptidase inhibitor family I36 protein</fullName>
    </submittedName>
</protein>
<organism evidence="2 3">
    <name type="scientific">Nonomuraea ferruginea</name>
    <dbReference type="NCBI Taxonomy" id="46174"/>
    <lineage>
        <taxon>Bacteria</taxon>
        <taxon>Bacillati</taxon>
        <taxon>Actinomycetota</taxon>
        <taxon>Actinomycetes</taxon>
        <taxon>Streptosporangiales</taxon>
        <taxon>Streptosporangiaceae</taxon>
        <taxon>Nonomuraea</taxon>
    </lineage>
</organism>
<name>A0ABT4SSK9_9ACTN</name>
<evidence type="ECO:0000313" key="3">
    <source>
        <dbReference type="Proteomes" id="UP001212498"/>
    </source>
</evidence>
<comment type="caution">
    <text evidence="2">The sequence shown here is derived from an EMBL/GenBank/DDBJ whole genome shotgun (WGS) entry which is preliminary data.</text>
</comment>
<dbReference type="Proteomes" id="UP001212498">
    <property type="component" value="Unassembled WGS sequence"/>
</dbReference>
<dbReference type="Pfam" id="PF03995">
    <property type="entry name" value="Inhibitor_I36"/>
    <property type="match status" value="1"/>
</dbReference>
<dbReference type="RefSeq" id="WP_219545060.1">
    <property type="nucleotide sequence ID" value="NZ_BAABFD010000004.1"/>
</dbReference>
<dbReference type="EMBL" id="JAPNUD010000007">
    <property type="protein sequence ID" value="MDA0639890.1"/>
    <property type="molecule type" value="Genomic_DNA"/>
</dbReference>
<keyword evidence="1" id="KW-0732">Signal</keyword>